<reference evidence="12" key="1">
    <citation type="submission" date="2006-08" db="EMBL/GenBank/DDBJ databases">
        <title>Complete sequence of Alkalilimnicola ehrilichei MLHE-1.</title>
        <authorList>
            <person name="Copeland A."/>
            <person name="Lucas S."/>
            <person name="Lapidus A."/>
            <person name="Barry K."/>
            <person name="Detter J.C."/>
            <person name="Glavina del Rio T."/>
            <person name="Hammon N."/>
            <person name="Israni S."/>
            <person name="Dalin E."/>
            <person name="Tice H."/>
            <person name="Pitluck S."/>
            <person name="Sims D."/>
            <person name="Brettin T."/>
            <person name="Bruce D."/>
            <person name="Han C."/>
            <person name="Tapia R."/>
            <person name="Gilna P."/>
            <person name="Schmutz J."/>
            <person name="Larimer F."/>
            <person name="Land M."/>
            <person name="Hauser L."/>
            <person name="Kyrpides N."/>
            <person name="Mikhailova N."/>
            <person name="Oremland R.S."/>
            <person name="Hoeft S.E."/>
            <person name="Switzer-Blum J."/>
            <person name="Kulp T."/>
            <person name="King G."/>
            <person name="Tabita R."/>
            <person name="Witte B."/>
            <person name="Santini J.M."/>
            <person name="Basu P."/>
            <person name="Hollibaugh J.T."/>
            <person name="Xie G."/>
            <person name="Stolz J.F."/>
            <person name="Richardson P."/>
        </authorList>
    </citation>
    <scope>NUCLEOTIDE SEQUENCE [LARGE SCALE GENOMIC DNA]</scope>
    <source>
        <strain evidence="12">ATCC BAA-1101 / DSM 17681 / MLHE-1</strain>
    </source>
</reference>
<name>Q0A7E3_ALKEH</name>
<dbReference type="HOGENOM" id="CLU_005965_2_1_6"/>
<dbReference type="FunFam" id="1.20.1270.10:FF:000001">
    <property type="entry name" value="Molecular chaperone DnaK"/>
    <property type="match status" value="1"/>
</dbReference>
<evidence type="ECO:0000256" key="9">
    <source>
        <dbReference type="RuleBase" id="RU003322"/>
    </source>
</evidence>
<evidence type="ECO:0000256" key="4">
    <source>
        <dbReference type="ARBA" id="ARBA00022741"/>
    </source>
</evidence>
<evidence type="ECO:0000256" key="10">
    <source>
        <dbReference type="SAM" id="MobiDB-lite"/>
    </source>
</evidence>
<sequence length="671" mass="72338">MAARRRAGAGSTDNSIQEHFMSKIIGIDLGTTNSCVAVMDGGSTRVIENSEGDRTTPSVVAFAEDGEVLTGAPAKRQAVTNPENTVFAVKRLIGRRFEEDVVQRDVREMPYKIVKADNGDAWVEVRGKKMAPPEISARTLQKMKKTAEDYLGETVTEAVITVPAYFNDSQRQATKDAGKIAGLEVKRIINEPTAAALAYGLDKKGGDRKVAVYDLGGGTFDISIIEIAEVDGEHQFEVLATNGDTFLGGEDFDRAVIDYLIAEFKKDQGIDLGGDRLAMQRLKEAAEKAKIELSSAQQTEVNLPYITADQAGPKHLAIKLTRAKLESLVEGLIKRTIEPCKVALKDAGLSASDVDEVILVGGQTRMPKVQEAVTQFFGKEPRKDVNPDEAVAVGAAIQGGVLGGDVKDVLLLDVTPLSLGIETLGGVMTKLIEKNTTIPTKASQTFSTAEDNQGAVTVHVLQGEREMAKDNKSLGRFDLTDIPPAPRGVPQIEVTFDIDANGILHVSAKDKATGKENKIVIKASSGLSEEEIENMVKDAEAHAEEDRKARELVEARNQADNMIHATNKSLSEFGDKIDSGEKQSIEEAIKELEEAMKGDDKEAIEAKTQQLAERSGKLAEKMYAAQGGEEAAEQAAGGEQQQAGGSGKSEDDVVDAEFEEVKDQDEDKDRK</sequence>
<evidence type="ECO:0000256" key="3">
    <source>
        <dbReference type="ARBA" id="ARBA00022553"/>
    </source>
</evidence>
<proteinExistence type="evidence at transcript level"/>
<dbReference type="FunFam" id="3.30.420.40:FF:000004">
    <property type="entry name" value="Molecular chaperone DnaK"/>
    <property type="match status" value="1"/>
</dbReference>
<dbReference type="PROSITE" id="PS00329">
    <property type="entry name" value="HSP70_2"/>
    <property type="match status" value="1"/>
</dbReference>
<comment type="similarity">
    <text evidence="1 8 9">Belongs to the heat shock protein 70 family.</text>
</comment>
<evidence type="ECO:0000313" key="11">
    <source>
        <dbReference type="EMBL" id="ABI57244.1"/>
    </source>
</evidence>
<dbReference type="KEGG" id="aeh:Mlg_1900"/>
<dbReference type="HAMAP" id="MF_00332">
    <property type="entry name" value="DnaK"/>
    <property type="match status" value="1"/>
</dbReference>
<dbReference type="SUPFAM" id="SSF100934">
    <property type="entry name" value="Heat shock protein 70kD (HSP70), C-terminal subdomain"/>
    <property type="match status" value="1"/>
</dbReference>
<dbReference type="FunFam" id="3.90.640.10:FF:000003">
    <property type="entry name" value="Molecular chaperone DnaK"/>
    <property type="match status" value="1"/>
</dbReference>
<keyword evidence="3 8" id="KW-0597">Phosphoprotein</keyword>
<keyword evidence="5 8" id="KW-0067">ATP-binding</keyword>
<evidence type="ECO:0000256" key="5">
    <source>
        <dbReference type="ARBA" id="ARBA00022840"/>
    </source>
</evidence>
<feature type="compositionally biased region" description="Low complexity" evidence="10">
    <location>
        <begin position="624"/>
        <end position="643"/>
    </location>
</feature>
<comment type="induction">
    <text evidence="8">By stress conditions e.g. heat shock.</text>
</comment>
<evidence type="ECO:0000313" key="12">
    <source>
        <dbReference type="Proteomes" id="UP000001962"/>
    </source>
</evidence>
<dbReference type="RefSeq" id="WP_011629638.1">
    <property type="nucleotide sequence ID" value="NC_008340.1"/>
</dbReference>
<dbReference type="SUPFAM" id="SSF100920">
    <property type="entry name" value="Heat shock protein 70kD (HSP70), peptide-binding domain"/>
    <property type="match status" value="1"/>
</dbReference>
<evidence type="ECO:0000256" key="1">
    <source>
        <dbReference type="ARBA" id="ARBA00007381"/>
    </source>
</evidence>
<dbReference type="Gene3D" id="3.30.420.40">
    <property type="match status" value="2"/>
</dbReference>
<accession>Q0A7E3</accession>
<dbReference type="InterPro" id="IPR013126">
    <property type="entry name" value="Hsp_70_fam"/>
</dbReference>
<dbReference type="eggNOG" id="COG0443">
    <property type="taxonomic scope" value="Bacteria"/>
</dbReference>
<dbReference type="FunFam" id="2.60.34.10:FF:000014">
    <property type="entry name" value="Chaperone protein DnaK HSP70"/>
    <property type="match status" value="1"/>
</dbReference>
<dbReference type="PROSITE" id="PS01036">
    <property type="entry name" value="HSP70_3"/>
    <property type="match status" value="1"/>
</dbReference>
<dbReference type="GO" id="GO:0005524">
    <property type="term" value="F:ATP binding"/>
    <property type="evidence" value="ECO:0007669"/>
    <property type="project" value="UniProtKB-UniRule"/>
</dbReference>
<dbReference type="Gene3D" id="2.60.34.10">
    <property type="entry name" value="Substrate Binding Domain Of DNAk, Chain A, domain 1"/>
    <property type="match status" value="1"/>
</dbReference>
<dbReference type="Pfam" id="PF00012">
    <property type="entry name" value="HSP70"/>
    <property type="match status" value="1"/>
</dbReference>
<dbReference type="OrthoDB" id="9766019at2"/>
<evidence type="ECO:0000256" key="2">
    <source>
        <dbReference type="ARBA" id="ARBA00014415"/>
    </source>
</evidence>
<dbReference type="InterPro" id="IPR018181">
    <property type="entry name" value="Heat_shock_70_CS"/>
</dbReference>
<dbReference type="NCBIfam" id="TIGR02350">
    <property type="entry name" value="prok_dnaK"/>
    <property type="match status" value="1"/>
</dbReference>
<dbReference type="Gene3D" id="1.20.1270.10">
    <property type="match status" value="1"/>
</dbReference>
<dbReference type="PANTHER" id="PTHR19375">
    <property type="entry name" value="HEAT SHOCK PROTEIN 70KDA"/>
    <property type="match status" value="1"/>
</dbReference>
<dbReference type="GO" id="GO:0051082">
    <property type="term" value="F:unfolded protein binding"/>
    <property type="evidence" value="ECO:0007669"/>
    <property type="project" value="InterPro"/>
</dbReference>
<dbReference type="InterPro" id="IPR043129">
    <property type="entry name" value="ATPase_NBD"/>
</dbReference>
<evidence type="ECO:0000256" key="6">
    <source>
        <dbReference type="ARBA" id="ARBA00023016"/>
    </source>
</evidence>
<keyword evidence="7 8" id="KW-0143">Chaperone</keyword>
<dbReference type="InterPro" id="IPR029048">
    <property type="entry name" value="HSP70_C_sf"/>
</dbReference>
<comment type="function">
    <text evidence="8">Acts as a chaperone.</text>
</comment>
<gene>
    <name evidence="8" type="primary">dnaK</name>
    <name evidence="11" type="ordered locus">Mlg_1900</name>
</gene>
<evidence type="ECO:0000256" key="8">
    <source>
        <dbReference type="HAMAP-Rule" id="MF_00332"/>
    </source>
</evidence>
<dbReference type="InterPro" id="IPR012725">
    <property type="entry name" value="Chaperone_DnaK"/>
</dbReference>
<organism evidence="11 12">
    <name type="scientific">Alkalilimnicola ehrlichii (strain ATCC BAA-1101 / DSM 17681 / MLHE-1)</name>
    <dbReference type="NCBI Taxonomy" id="187272"/>
    <lineage>
        <taxon>Bacteria</taxon>
        <taxon>Pseudomonadati</taxon>
        <taxon>Pseudomonadota</taxon>
        <taxon>Gammaproteobacteria</taxon>
        <taxon>Chromatiales</taxon>
        <taxon>Ectothiorhodospiraceae</taxon>
        <taxon>Alkalilimnicola</taxon>
    </lineage>
</organism>
<feature type="modified residue" description="Phosphothreonine; by autocatalysis" evidence="8">
    <location>
        <position position="219"/>
    </location>
</feature>
<dbReference type="AlphaFoldDB" id="Q0A7E3"/>
<evidence type="ECO:0000256" key="7">
    <source>
        <dbReference type="ARBA" id="ARBA00023186"/>
    </source>
</evidence>
<dbReference type="NCBIfam" id="NF003520">
    <property type="entry name" value="PRK05183.1"/>
    <property type="match status" value="1"/>
</dbReference>
<dbReference type="InterPro" id="IPR029047">
    <property type="entry name" value="HSP70_peptide-bd_sf"/>
</dbReference>
<dbReference type="PROSITE" id="PS00297">
    <property type="entry name" value="HSP70_1"/>
    <property type="match status" value="1"/>
</dbReference>
<feature type="compositionally biased region" description="Basic and acidic residues" evidence="10">
    <location>
        <begin position="659"/>
        <end position="671"/>
    </location>
</feature>
<keyword evidence="6 8" id="KW-0346">Stress response</keyword>
<dbReference type="NCBIfam" id="NF001413">
    <property type="entry name" value="PRK00290.1"/>
    <property type="match status" value="1"/>
</dbReference>
<dbReference type="Proteomes" id="UP000001962">
    <property type="component" value="Chromosome"/>
</dbReference>
<keyword evidence="12" id="KW-1185">Reference proteome</keyword>
<feature type="region of interest" description="Disordered" evidence="10">
    <location>
        <begin position="594"/>
        <end position="671"/>
    </location>
</feature>
<feature type="compositionally biased region" description="Basic and acidic residues" evidence="10">
    <location>
        <begin position="594"/>
        <end position="605"/>
    </location>
</feature>
<dbReference type="SUPFAM" id="SSF53067">
    <property type="entry name" value="Actin-like ATPase domain"/>
    <property type="match status" value="2"/>
</dbReference>
<dbReference type="Gene3D" id="3.90.640.10">
    <property type="entry name" value="Actin, Chain A, domain 4"/>
    <property type="match status" value="1"/>
</dbReference>
<dbReference type="EMBL" id="CP000453">
    <property type="protein sequence ID" value="ABI57244.1"/>
    <property type="molecule type" value="Genomic_DNA"/>
</dbReference>
<dbReference type="PRINTS" id="PR00301">
    <property type="entry name" value="HEATSHOCK70"/>
</dbReference>
<keyword evidence="4 8" id="KW-0547">Nucleotide-binding</keyword>
<dbReference type="CDD" id="cd10234">
    <property type="entry name" value="ASKHA_NBD_HSP70_DnaK-like"/>
    <property type="match status" value="1"/>
</dbReference>
<dbReference type="GO" id="GO:0140662">
    <property type="term" value="F:ATP-dependent protein folding chaperone"/>
    <property type="evidence" value="ECO:0007669"/>
    <property type="project" value="InterPro"/>
</dbReference>
<protein>
    <recommendedName>
        <fullName evidence="2 8">Chaperone protein DnaK</fullName>
    </recommendedName>
    <alternativeName>
        <fullName evidence="8">HSP70</fullName>
    </alternativeName>
    <alternativeName>
        <fullName evidence="8">Heat shock 70 kDa protein</fullName>
    </alternativeName>
    <alternativeName>
        <fullName evidence="8">Heat shock protein 70</fullName>
    </alternativeName>
</protein>